<evidence type="ECO:0008006" key="3">
    <source>
        <dbReference type="Google" id="ProtNLM"/>
    </source>
</evidence>
<protein>
    <recommendedName>
        <fullName evidence="3">Integrase and RNaseH domain-containing protein</fullName>
    </recommendedName>
</protein>
<accession>A0A420JB91</accession>
<organism evidence="1 2">
    <name type="scientific">Golovinomyces cichoracearum</name>
    <dbReference type="NCBI Taxonomy" id="62708"/>
    <lineage>
        <taxon>Eukaryota</taxon>
        <taxon>Fungi</taxon>
        <taxon>Dikarya</taxon>
        <taxon>Ascomycota</taxon>
        <taxon>Pezizomycotina</taxon>
        <taxon>Leotiomycetes</taxon>
        <taxon>Erysiphales</taxon>
        <taxon>Erysiphaceae</taxon>
        <taxon>Golovinomyces</taxon>
    </lineage>
</organism>
<dbReference type="Proteomes" id="UP000283383">
    <property type="component" value="Unassembled WGS sequence"/>
</dbReference>
<name>A0A420JB91_9PEZI</name>
<comment type="caution">
    <text evidence="1">The sequence shown here is derived from an EMBL/GenBank/DDBJ whole genome shotgun (WGS) entry which is preliminary data.</text>
</comment>
<evidence type="ECO:0000313" key="2">
    <source>
        <dbReference type="Proteomes" id="UP000283383"/>
    </source>
</evidence>
<proteinExistence type="predicted"/>
<dbReference type="AlphaFoldDB" id="A0A420JB91"/>
<sequence>MDPVVPQHQPPNNRLYQEQPKNVNNLSNMFKLFKEQHKYNGITDFLDQKLKIFYDLCQNFGVHKQQFLIAFPAILKDEVHEYYYDNLAEQGLSFMEICSRLKMHFETEERKYEILNQWYDLSLVSHIRKNPELSTLACFQLLVPDMQKIRRGLDKEYQTDKAMKERLQLACRNIKACPIVILKPASSFEALCADICLSISIKSKFTQINNNFIMGQQLTYHGNNPKNLMNLTLETKTPHKMCYTLTDNFTLKIKTIN</sequence>
<keyword evidence="2" id="KW-1185">Reference proteome</keyword>
<dbReference type="EMBL" id="MCBQ01000245">
    <property type="protein sequence ID" value="RKF84059.1"/>
    <property type="molecule type" value="Genomic_DNA"/>
</dbReference>
<gene>
    <name evidence="1" type="ORF">GcM3_002021</name>
</gene>
<evidence type="ECO:0000313" key="1">
    <source>
        <dbReference type="EMBL" id="RKF84059.1"/>
    </source>
</evidence>
<reference evidence="1 2" key="1">
    <citation type="journal article" date="2018" name="BMC Genomics">
        <title>Comparative genome analyses reveal sequence features reflecting distinct modes of host-adaptation between dicot and monocot powdery mildew.</title>
        <authorList>
            <person name="Wu Y."/>
            <person name="Ma X."/>
            <person name="Pan Z."/>
            <person name="Kale S.D."/>
            <person name="Song Y."/>
            <person name="King H."/>
            <person name="Zhang Q."/>
            <person name="Presley C."/>
            <person name="Deng X."/>
            <person name="Wei C.I."/>
            <person name="Xiao S."/>
        </authorList>
    </citation>
    <scope>NUCLEOTIDE SEQUENCE [LARGE SCALE GENOMIC DNA]</scope>
    <source>
        <strain evidence="1">UMSG3</strain>
    </source>
</reference>